<protein>
    <submittedName>
        <fullName evidence="3">Uncharacterized protein</fullName>
    </submittedName>
</protein>
<feature type="region of interest" description="Disordered" evidence="1">
    <location>
        <begin position="1"/>
        <end position="20"/>
    </location>
</feature>
<feature type="transmembrane region" description="Helical" evidence="2">
    <location>
        <begin position="35"/>
        <end position="59"/>
    </location>
</feature>
<proteinExistence type="predicted"/>
<dbReference type="PANTHER" id="PTHR35394">
    <property type="entry name" value="DUF3176 DOMAIN-CONTAINING PROTEIN"/>
    <property type="match status" value="1"/>
</dbReference>
<evidence type="ECO:0000313" key="4">
    <source>
        <dbReference type="Proteomes" id="UP001392437"/>
    </source>
</evidence>
<evidence type="ECO:0000256" key="1">
    <source>
        <dbReference type="SAM" id="MobiDB-lite"/>
    </source>
</evidence>
<evidence type="ECO:0000256" key="2">
    <source>
        <dbReference type="SAM" id="Phobius"/>
    </source>
</evidence>
<evidence type="ECO:0000313" key="3">
    <source>
        <dbReference type="EMBL" id="KAK8130764.1"/>
    </source>
</evidence>
<dbReference type="Proteomes" id="UP001392437">
    <property type="component" value="Unassembled WGS sequence"/>
</dbReference>
<dbReference type="InterPro" id="IPR021514">
    <property type="entry name" value="DUF3176"/>
</dbReference>
<keyword evidence="2" id="KW-0812">Transmembrane</keyword>
<reference evidence="3 4" key="1">
    <citation type="submission" date="2023-01" db="EMBL/GenBank/DDBJ databases">
        <title>Analysis of 21 Apiospora genomes using comparative genomics revels a genus with tremendous synthesis potential of carbohydrate active enzymes and secondary metabolites.</title>
        <authorList>
            <person name="Sorensen T."/>
        </authorList>
    </citation>
    <scope>NUCLEOTIDE SEQUENCE [LARGE SCALE GENOMIC DNA]</scope>
    <source>
        <strain evidence="3 4">CBS 117206</strain>
    </source>
</reference>
<comment type="caution">
    <text evidence="3">The sequence shown here is derived from an EMBL/GenBank/DDBJ whole genome shotgun (WGS) entry which is preliminary data.</text>
</comment>
<organism evidence="3 4">
    <name type="scientific">Apiospora kogelbergensis</name>
    <dbReference type="NCBI Taxonomy" id="1337665"/>
    <lineage>
        <taxon>Eukaryota</taxon>
        <taxon>Fungi</taxon>
        <taxon>Dikarya</taxon>
        <taxon>Ascomycota</taxon>
        <taxon>Pezizomycotina</taxon>
        <taxon>Sordariomycetes</taxon>
        <taxon>Xylariomycetidae</taxon>
        <taxon>Amphisphaeriales</taxon>
        <taxon>Apiosporaceae</taxon>
        <taxon>Apiospora</taxon>
    </lineage>
</organism>
<gene>
    <name evidence="3" type="ORF">PG999_003144</name>
</gene>
<keyword evidence="4" id="KW-1185">Reference proteome</keyword>
<feature type="transmembrane region" description="Helical" evidence="2">
    <location>
        <begin position="141"/>
        <end position="160"/>
    </location>
</feature>
<keyword evidence="2" id="KW-1133">Transmembrane helix</keyword>
<feature type="compositionally biased region" description="Basic and acidic residues" evidence="1">
    <location>
        <begin position="1"/>
        <end position="18"/>
    </location>
</feature>
<dbReference type="PANTHER" id="PTHR35394:SF5">
    <property type="entry name" value="DUF3176 DOMAIN-CONTAINING PROTEIN"/>
    <property type="match status" value="1"/>
</dbReference>
<accession>A0AAW0RA45</accession>
<dbReference type="AlphaFoldDB" id="A0AAW0RA45"/>
<name>A0AAW0RA45_9PEZI</name>
<dbReference type="Pfam" id="PF11374">
    <property type="entry name" value="DUF3176"/>
    <property type="match status" value="1"/>
</dbReference>
<keyword evidence="2" id="KW-0472">Membrane</keyword>
<dbReference type="EMBL" id="JAQQWP010000002">
    <property type="protein sequence ID" value="KAK8130764.1"/>
    <property type="molecule type" value="Genomic_DNA"/>
</dbReference>
<sequence length="332" mass="37277">MEPLIERDGIPATEDKPAQPKHNRSFFSYCLKTDWWLEIGCSILSVLCLMGMIILLAHIDGQPLSNWPFAVSPNAFISVLSTASKACLIQPVSECLGQLKWLHILQSKRVDRITKLQDFDNASRGPLGSLHFFFTRPTKSLLPYLGCMIILAAIAIDPFAQQILSFGKQLTLADGVHPELRAFQYLYTWNEDARELQDCLSIMSLNSQPCHARGCFANNPLFASLGVSNECQDVTKRLQQACYPYRTGRNCSFTSPSGIQLQTWLMAYDDSEQPSINISVTSQYITPDSNVFEGGLLFQLAIFMTPSVYYDQINDSQILECTIKLCAIEYTE</sequence>